<dbReference type="PANTHER" id="PTHR33975:SF2">
    <property type="entry name" value="MYELIN-ASSOCIATED OLIGODENDROCYTE BASIC PROTEIN"/>
    <property type="match status" value="1"/>
</dbReference>
<name>A0AAQ3JNM7_9LILI</name>
<reference evidence="2 3" key="1">
    <citation type="submission" date="2023-10" db="EMBL/GenBank/DDBJ databases">
        <title>Chromosome-scale genome assembly provides insights into flower coloration mechanisms of Canna indica.</title>
        <authorList>
            <person name="Li C."/>
        </authorList>
    </citation>
    <scope>NUCLEOTIDE SEQUENCE [LARGE SCALE GENOMIC DNA]</scope>
    <source>
        <tissue evidence="2">Flower</tissue>
    </source>
</reference>
<feature type="transmembrane region" description="Helical" evidence="1">
    <location>
        <begin position="164"/>
        <end position="188"/>
    </location>
</feature>
<proteinExistence type="predicted"/>
<dbReference type="Pfam" id="PF07466">
    <property type="entry name" value="DUF1517"/>
    <property type="match status" value="1"/>
</dbReference>
<dbReference type="AlphaFoldDB" id="A0AAQ3JNM7"/>
<dbReference type="EMBL" id="CP136890">
    <property type="protein sequence ID" value="WOK92428.1"/>
    <property type="molecule type" value="Genomic_DNA"/>
</dbReference>
<organism evidence="2 3">
    <name type="scientific">Canna indica</name>
    <name type="common">Indian-shot</name>
    <dbReference type="NCBI Taxonomy" id="4628"/>
    <lineage>
        <taxon>Eukaryota</taxon>
        <taxon>Viridiplantae</taxon>
        <taxon>Streptophyta</taxon>
        <taxon>Embryophyta</taxon>
        <taxon>Tracheophyta</taxon>
        <taxon>Spermatophyta</taxon>
        <taxon>Magnoliopsida</taxon>
        <taxon>Liliopsida</taxon>
        <taxon>Zingiberales</taxon>
        <taxon>Cannaceae</taxon>
        <taxon>Canna</taxon>
    </lineage>
</organism>
<evidence type="ECO:0000313" key="2">
    <source>
        <dbReference type="EMBL" id="WOK92428.1"/>
    </source>
</evidence>
<dbReference type="InterPro" id="IPR010903">
    <property type="entry name" value="DUF1517"/>
</dbReference>
<keyword evidence="1" id="KW-0812">Transmembrane</keyword>
<evidence type="ECO:0000313" key="3">
    <source>
        <dbReference type="Proteomes" id="UP001327560"/>
    </source>
</evidence>
<protein>
    <recommendedName>
        <fullName evidence="4">Myelin-associated oligodendrocyte basic protein</fullName>
    </recommendedName>
</protein>
<keyword evidence="1" id="KW-0472">Membrane</keyword>
<dbReference type="Proteomes" id="UP001327560">
    <property type="component" value="Chromosome 1"/>
</dbReference>
<feature type="transmembrane region" description="Helical" evidence="1">
    <location>
        <begin position="90"/>
        <end position="110"/>
    </location>
</feature>
<gene>
    <name evidence="2" type="ORF">Cni_G01119</name>
</gene>
<keyword evidence="3" id="KW-1185">Reference proteome</keyword>
<keyword evidence="1" id="KW-1133">Transmembrane helix</keyword>
<evidence type="ECO:0008006" key="4">
    <source>
        <dbReference type="Google" id="ProtNLM"/>
    </source>
</evidence>
<dbReference type="PANTHER" id="PTHR33975">
    <property type="entry name" value="MYELIN-ASSOCIATED OLIGODENDROCYTE BASIC PROTEIN"/>
    <property type="match status" value="1"/>
</dbReference>
<evidence type="ECO:0000256" key="1">
    <source>
        <dbReference type="SAM" id="Phobius"/>
    </source>
</evidence>
<dbReference type="GO" id="GO:0009507">
    <property type="term" value="C:chloroplast"/>
    <property type="evidence" value="ECO:0007669"/>
    <property type="project" value="TreeGrafter"/>
</dbReference>
<accession>A0AAQ3JNM7</accession>
<sequence length="390" mass="42223">MGSASLLETICVLREPSKCRPLHLRRWNPLVLPPQPQFAPVRTRKHAGLPLRCAFRSSSIADAGREDKESPFEAALRAVVQTLERIKKPAAAIILLGVLLTADPYGALAASGGRMGGRSFSAPSSRSHSSSSWSYSAPPSSRFSYSAPYYAPSPFGGGFYMGPAFGVGFGAGSGFFLLMMGFAAVILLSGFLSDREDDGSVLTATQKTSVIKLQVGLLGMARSFQKDLEQIAGAADTSTPEGLNYVLTETTLALLRHPDCCISAYSSVDVKRSMEDGEKRFNQLSIEERGKFDEETLVNVNNIRRQKTGNKAFKGFSNEYIVVTILVAADGVYKLPAINSSGDLKEALQKLGSIPSSKTLAVEVLWTPKDENDTLSERELLEDYPLLRPL</sequence>
<dbReference type="InterPro" id="IPR053023">
    <property type="entry name" value="FLAP_modulator"/>
</dbReference>